<dbReference type="PROSITE" id="PS50158">
    <property type="entry name" value="ZF_CCHC"/>
    <property type="match status" value="1"/>
</dbReference>
<dbReference type="InterPro" id="IPR036855">
    <property type="entry name" value="Znf_CCCH_sf"/>
</dbReference>
<feature type="region of interest" description="Disordered" evidence="5">
    <location>
        <begin position="1"/>
        <end position="98"/>
    </location>
</feature>
<dbReference type="SMART" id="SM00343">
    <property type="entry name" value="ZnF_C2HC"/>
    <property type="match status" value="1"/>
</dbReference>
<organism evidence="8 9">
    <name type="scientific">Passalora fulva</name>
    <name type="common">Tomato leaf mold</name>
    <name type="synonym">Cladosporium fulvum</name>
    <dbReference type="NCBI Taxonomy" id="5499"/>
    <lineage>
        <taxon>Eukaryota</taxon>
        <taxon>Fungi</taxon>
        <taxon>Dikarya</taxon>
        <taxon>Ascomycota</taxon>
        <taxon>Pezizomycotina</taxon>
        <taxon>Dothideomycetes</taxon>
        <taxon>Dothideomycetidae</taxon>
        <taxon>Mycosphaerellales</taxon>
        <taxon>Mycosphaerellaceae</taxon>
        <taxon>Fulvia</taxon>
    </lineage>
</organism>
<dbReference type="RefSeq" id="XP_047764080.1">
    <property type="nucleotide sequence ID" value="XM_047909380.1"/>
</dbReference>
<dbReference type="EMBL" id="CP090169">
    <property type="protein sequence ID" value="UJO19714.1"/>
    <property type="molecule type" value="Genomic_DNA"/>
</dbReference>
<evidence type="ECO:0000313" key="9">
    <source>
        <dbReference type="Proteomes" id="UP000756132"/>
    </source>
</evidence>
<dbReference type="Gene3D" id="4.10.1000.10">
    <property type="entry name" value="Zinc finger, CCCH-type"/>
    <property type="match status" value="1"/>
</dbReference>
<feature type="compositionally biased region" description="Basic and acidic residues" evidence="5">
    <location>
        <begin position="35"/>
        <end position="55"/>
    </location>
</feature>
<protein>
    <submittedName>
        <fullName evidence="8">Uncharacterized protein</fullName>
    </submittedName>
</protein>
<keyword evidence="1 4" id="KW-0479">Metal-binding</keyword>
<sequence length="309" mass="33218">MATPNKQSKAADTSSPNKGRGKRQGNNSPKKKEKAHTTKLEDTSTKTQGQHEKAANKPKGSSPKTKSPQKHNSPTKPPADSGDSSTRRPTLSRAYTSPMKNRYNIHGQILCKYWQTKGGCNHGDACQFLHESADGGSSATVEAHASTAGADQTPRSQATPFVSEGRTCYSCGALGHLSKDCPGVPAVTPAQQLNGDVSKILAANSLITLEDEEAFFTSLEHTNSQAFTDHQIHGKLSETTIRNLLQHAFAVRQASQEAMKLAPQTGQTEDYEKAASLDELAKEILNTPGLPLDLKMRERVVEVAARGFG</sequence>
<reference evidence="8" key="2">
    <citation type="journal article" date="2022" name="Microb. Genom.">
        <title>A chromosome-scale genome assembly of the tomato pathogen Cladosporium fulvum reveals a compartmentalized genome architecture and the presence of a dispensable chromosome.</title>
        <authorList>
            <person name="Zaccaron A.Z."/>
            <person name="Chen L.H."/>
            <person name="Samaras A."/>
            <person name="Stergiopoulos I."/>
        </authorList>
    </citation>
    <scope>NUCLEOTIDE SEQUENCE</scope>
    <source>
        <strain evidence="8">Race5_Kim</strain>
    </source>
</reference>
<dbReference type="SMART" id="SM00356">
    <property type="entry name" value="ZnF_C3H1"/>
    <property type="match status" value="1"/>
</dbReference>
<dbReference type="InterPro" id="IPR000571">
    <property type="entry name" value="Znf_CCCH"/>
</dbReference>
<dbReference type="AlphaFoldDB" id="A0A9Q8PC30"/>
<dbReference type="GeneID" id="71990110"/>
<evidence type="ECO:0000259" key="6">
    <source>
        <dbReference type="PROSITE" id="PS50103"/>
    </source>
</evidence>
<evidence type="ECO:0000256" key="4">
    <source>
        <dbReference type="PROSITE-ProRule" id="PRU00723"/>
    </source>
</evidence>
<evidence type="ECO:0000256" key="1">
    <source>
        <dbReference type="ARBA" id="ARBA00022723"/>
    </source>
</evidence>
<dbReference type="KEGG" id="ffu:CLAFUR5_10232"/>
<dbReference type="Gene3D" id="4.10.60.10">
    <property type="entry name" value="Zinc finger, CCHC-type"/>
    <property type="match status" value="1"/>
</dbReference>
<feature type="compositionally biased region" description="Polar residues" evidence="5">
    <location>
        <begin position="82"/>
        <end position="98"/>
    </location>
</feature>
<reference evidence="8" key="1">
    <citation type="submission" date="2021-12" db="EMBL/GenBank/DDBJ databases">
        <authorList>
            <person name="Zaccaron A."/>
            <person name="Stergiopoulos I."/>
        </authorList>
    </citation>
    <scope>NUCLEOTIDE SEQUENCE</scope>
    <source>
        <strain evidence="8">Race5_Kim</strain>
    </source>
</reference>
<dbReference type="OrthoDB" id="411372at2759"/>
<gene>
    <name evidence="8" type="ORF">CLAFUR5_10232</name>
</gene>
<feature type="compositionally biased region" description="Polar residues" evidence="5">
    <location>
        <begin position="149"/>
        <end position="158"/>
    </location>
</feature>
<name>A0A9Q8PC30_PASFU</name>
<dbReference type="Proteomes" id="UP000756132">
    <property type="component" value="Chromosome 7"/>
</dbReference>
<evidence type="ECO:0000256" key="3">
    <source>
        <dbReference type="ARBA" id="ARBA00022833"/>
    </source>
</evidence>
<evidence type="ECO:0000313" key="8">
    <source>
        <dbReference type="EMBL" id="UJO19714.1"/>
    </source>
</evidence>
<feature type="domain" description="CCHC-type" evidence="7">
    <location>
        <begin position="168"/>
        <end position="182"/>
    </location>
</feature>
<feature type="domain" description="C3H1-type" evidence="6">
    <location>
        <begin position="110"/>
        <end position="133"/>
    </location>
</feature>
<proteinExistence type="predicted"/>
<keyword evidence="2 4" id="KW-0863">Zinc-finger</keyword>
<dbReference type="GO" id="GO:0008270">
    <property type="term" value="F:zinc ion binding"/>
    <property type="evidence" value="ECO:0007669"/>
    <property type="project" value="UniProtKB-KW"/>
</dbReference>
<feature type="zinc finger region" description="C3H1-type" evidence="4">
    <location>
        <begin position="110"/>
        <end position="133"/>
    </location>
</feature>
<evidence type="ECO:0000259" key="7">
    <source>
        <dbReference type="PROSITE" id="PS50158"/>
    </source>
</evidence>
<keyword evidence="3 4" id="KW-0862">Zinc</keyword>
<feature type="compositionally biased region" description="Polar residues" evidence="5">
    <location>
        <begin position="1"/>
        <end position="17"/>
    </location>
</feature>
<dbReference type="Pfam" id="PF00642">
    <property type="entry name" value="zf-CCCH"/>
    <property type="match status" value="1"/>
</dbReference>
<dbReference type="SUPFAM" id="SSF57756">
    <property type="entry name" value="Retrovirus zinc finger-like domains"/>
    <property type="match status" value="1"/>
</dbReference>
<feature type="compositionally biased region" description="Basic residues" evidence="5">
    <location>
        <begin position="19"/>
        <end position="34"/>
    </location>
</feature>
<feature type="compositionally biased region" description="Low complexity" evidence="5">
    <location>
        <begin position="57"/>
        <end position="66"/>
    </location>
</feature>
<evidence type="ECO:0000256" key="5">
    <source>
        <dbReference type="SAM" id="MobiDB-lite"/>
    </source>
</evidence>
<dbReference type="InterPro" id="IPR036875">
    <property type="entry name" value="Znf_CCHC_sf"/>
</dbReference>
<keyword evidence="9" id="KW-1185">Reference proteome</keyword>
<feature type="region of interest" description="Disordered" evidence="5">
    <location>
        <begin position="139"/>
        <end position="158"/>
    </location>
</feature>
<dbReference type="PROSITE" id="PS50103">
    <property type="entry name" value="ZF_C3H1"/>
    <property type="match status" value="1"/>
</dbReference>
<dbReference type="Pfam" id="PF00098">
    <property type="entry name" value="zf-CCHC"/>
    <property type="match status" value="1"/>
</dbReference>
<dbReference type="SUPFAM" id="SSF90229">
    <property type="entry name" value="CCCH zinc finger"/>
    <property type="match status" value="1"/>
</dbReference>
<dbReference type="InterPro" id="IPR001878">
    <property type="entry name" value="Znf_CCHC"/>
</dbReference>
<accession>A0A9Q8PC30</accession>
<dbReference type="GO" id="GO:0003676">
    <property type="term" value="F:nucleic acid binding"/>
    <property type="evidence" value="ECO:0007669"/>
    <property type="project" value="InterPro"/>
</dbReference>
<evidence type="ECO:0000256" key="2">
    <source>
        <dbReference type="ARBA" id="ARBA00022771"/>
    </source>
</evidence>